<accession>A0A1U7LVS1</accession>
<keyword evidence="6" id="KW-1185">Reference proteome</keyword>
<dbReference type="Gene3D" id="1.20.80.10">
    <property type="match status" value="1"/>
</dbReference>
<feature type="transmembrane region" description="Helical" evidence="3">
    <location>
        <begin position="203"/>
        <end position="236"/>
    </location>
</feature>
<organism evidence="5 6">
    <name type="scientific">Neolecta irregularis (strain DAH-3)</name>
    <dbReference type="NCBI Taxonomy" id="1198029"/>
    <lineage>
        <taxon>Eukaryota</taxon>
        <taxon>Fungi</taxon>
        <taxon>Dikarya</taxon>
        <taxon>Ascomycota</taxon>
        <taxon>Taphrinomycotina</taxon>
        <taxon>Neolectales</taxon>
        <taxon>Neolectaceae</taxon>
        <taxon>Neolecta</taxon>
    </lineage>
</organism>
<protein>
    <submittedName>
        <fullName evidence="5">Autophagy-related protein 37</fullName>
    </submittedName>
</protein>
<dbReference type="Proteomes" id="UP000186594">
    <property type="component" value="Unassembled WGS sequence"/>
</dbReference>
<keyword evidence="3" id="KW-0812">Transmembrane</keyword>
<dbReference type="InterPro" id="IPR000582">
    <property type="entry name" value="Acyl-CoA-binding_protein"/>
</dbReference>
<dbReference type="OrthoDB" id="346910at2759"/>
<dbReference type="InterPro" id="IPR035984">
    <property type="entry name" value="Acyl-CoA-binding_sf"/>
</dbReference>
<dbReference type="InterPro" id="IPR014352">
    <property type="entry name" value="FERM/acyl-CoA-bd_prot_sf"/>
</dbReference>
<dbReference type="PROSITE" id="PS51228">
    <property type="entry name" value="ACB_2"/>
    <property type="match status" value="1"/>
</dbReference>
<keyword evidence="2" id="KW-0175">Coiled coil</keyword>
<dbReference type="PANTHER" id="PTHR23310:SF133">
    <property type="entry name" value="COA BINDING PROTEIN, PUTATIVE (AFU_ORTHOLOGUE AFUA_1G12300)-RELATED"/>
    <property type="match status" value="1"/>
</dbReference>
<dbReference type="PANTHER" id="PTHR23310">
    <property type="entry name" value="ACYL-COA-BINDING PROTEIN, ACBP"/>
    <property type="match status" value="1"/>
</dbReference>
<dbReference type="PRINTS" id="PR00689">
    <property type="entry name" value="ACOABINDINGP"/>
</dbReference>
<dbReference type="Pfam" id="PF00887">
    <property type="entry name" value="ACBP"/>
    <property type="match status" value="1"/>
</dbReference>
<name>A0A1U7LVS1_NEOID</name>
<sequence length="284" mass="31957">MGDSIDRVFAHALNTVKRIGSNLSRPQIQDRLLLYGLYKQATEGNVTGILDRPDSSDLTAQTKWDSWHSQEGISKTEAKRRYITLLIDNMAKYAKATPEARQLIEELEFVWDQVKHVPSSPVESHAGGSSPTPSQPSFLFSSALSAVPARAMDPSISAGATDITAALWKRDFEKALERLNTEVAALREIMDSKKKKSSRARGVIGGLFGVVCSFFMFLFKHALVDAFVLLCIWAYMWRKGNFRAQLLARVIEDGLRRYLGRARYRLRQASRSVQSRRSNSVYSH</sequence>
<reference evidence="5 6" key="1">
    <citation type="submission" date="2016-04" db="EMBL/GenBank/DDBJ databases">
        <title>Evolutionary innovation and constraint leading to complex multicellularity in the Ascomycota.</title>
        <authorList>
            <person name="Cisse O."/>
            <person name="Nguyen A."/>
            <person name="Hewitt D.A."/>
            <person name="Jedd G."/>
            <person name="Stajich J.E."/>
        </authorList>
    </citation>
    <scope>NUCLEOTIDE SEQUENCE [LARGE SCALE GENOMIC DNA]</scope>
    <source>
        <strain evidence="5 6">DAH-3</strain>
    </source>
</reference>
<comment type="caution">
    <text evidence="5">The sequence shown here is derived from an EMBL/GenBank/DDBJ whole genome shotgun (WGS) entry which is preliminary data.</text>
</comment>
<dbReference type="OMA" id="YLGRARY"/>
<dbReference type="SUPFAM" id="SSF47027">
    <property type="entry name" value="Acyl-CoA binding protein"/>
    <property type="match status" value="1"/>
</dbReference>
<dbReference type="EMBL" id="LXFE01000150">
    <property type="protein sequence ID" value="OLL26734.1"/>
    <property type="molecule type" value="Genomic_DNA"/>
</dbReference>
<proteinExistence type="predicted"/>
<dbReference type="AlphaFoldDB" id="A0A1U7LVS1"/>
<evidence type="ECO:0000256" key="3">
    <source>
        <dbReference type="SAM" id="Phobius"/>
    </source>
</evidence>
<evidence type="ECO:0000256" key="2">
    <source>
        <dbReference type="SAM" id="Coils"/>
    </source>
</evidence>
<feature type="coiled-coil region" evidence="2">
    <location>
        <begin position="169"/>
        <end position="196"/>
    </location>
</feature>
<gene>
    <name evidence="5" type="ORF">NEOLI_001338</name>
</gene>
<feature type="domain" description="ACB" evidence="4">
    <location>
        <begin position="5"/>
        <end position="95"/>
    </location>
</feature>
<evidence type="ECO:0000313" key="6">
    <source>
        <dbReference type="Proteomes" id="UP000186594"/>
    </source>
</evidence>
<keyword evidence="3" id="KW-1133">Transmembrane helix</keyword>
<keyword evidence="3" id="KW-0472">Membrane</keyword>
<dbReference type="GO" id="GO:0006631">
    <property type="term" value="P:fatty acid metabolic process"/>
    <property type="evidence" value="ECO:0007669"/>
    <property type="project" value="TreeGrafter"/>
</dbReference>
<evidence type="ECO:0000256" key="1">
    <source>
        <dbReference type="ARBA" id="ARBA00023121"/>
    </source>
</evidence>
<evidence type="ECO:0000259" key="4">
    <source>
        <dbReference type="PROSITE" id="PS51228"/>
    </source>
</evidence>
<dbReference type="GO" id="GO:0000062">
    <property type="term" value="F:fatty-acyl-CoA binding"/>
    <property type="evidence" value="ECO:0007669"/>
    <property type="project" value="InterPro"/>
</dbReference>
<evidence type="ECO:0000313" key="5">
    <source>
        <dbReference type="EMBL" id="OLL26734.1"/>
    </source>
</evidence>
<keyword evidence="1" id="KW-0446">Lipid-binding</keyword>
<dbReference type="STRING" id="1198029.A0A1U7LVS1"/>